<dbReference type="EMBL" id="MFIF01000005">
    <property type="protein sequence ID" value="OGF87513.1"/>
    <property type="molecule type" value="Genomic_DNA"/>
</dbReference>
<feature type="signal peptide" evidence="2">
    <location>
        <begin position="1"/>
        <end position="33"/>
    </location>
</feature>
<keyword evidence="1" id="KW-0472">Membrane</keyword>
<feature type="transmembrane region" description="Helical" evidence="1">
    <location>
        <begin position="117"/>
        <end position="139"/>
    </location>
</feature>
<feature type="transmembrane region" description="Helical" evidence="1">
    <location>
        <begin position="145"/>
        <end position="167"/>
    </location>
</feature>
<accession>A0A1F5XHX0</accession>
<comment type="caution">
    <text evidence="3">The sequence shown here is derived from an EMBL/GenBank/DDBJ whole genome shotgun (WGS) entry which is preliminary data.</text>
</comment>
<feature type="transmembrane region" description="Helical" evidence="1">
    <location>
        <begin position="277"/>
        <end position="297"/>
    </location>
</feature>
<feature type="transmembrane region" description="Helical" evidence="1">
    <location>
        <begin position="219"/>
        <end position="240"/>
    </location>
</feature>
<feature type="transmembrane region" description="Helical" evidence="1">
    <location>
        <begin position="246"/>
        <end position="265"/>
    </location>
</feature>
<reference evidence="3 4" key="1">
    <citation type="journal article" date="2016" name="Nat. Commun.">
        <title>Thousands of microbial genomes shed light on interconnected biogeochemical processes in an aquifer system.</title>
        <authorList>
            <person name="Anantharaman K."/>
            <person name="Brown C.T."/>
            <person name="Hug L.A."/>
            <person name="Sharon I."/>
            <person name="Castelle C.J."/>
            <person name="Probst A.J."/>
            <person name="Thomas B.C."/>
            <person name="Singh A."/>
            <person name="Wilkins M.J."/>
            <person name="Karaoz U."/>
            <person name="Brodie E.L."/>
            <person name="Williams K.H."/>
            <person name="Hubbard S.S."/>
            <person name="Banfield J.F."/>
        </authorList>
    </citation>
    <scope>NUCLEOTIDE SEQUENCE [LARGE SCALE GENOMIC DNA]</scope>
</reference>
<evidence type="ECO:0000313" key="4">
    <source>
        <dbReference type="Proteomes" id="UP000177346"/>
    </source>
</evidence>
<feature type="transmembrane region" description="Helical" evidence="1">
    <location>
        <begin position="303"/>
        <end position="324"/>
    </location>
</feature>
<dbReference type="AlphaFoldDB" id="A0A1F5XHX0"/>
<keyword evidence="1" id="KW-0812">Transmembrane</keyword>
<evidence type="ECO:0000313" key="3">
    <source>
        <dbReference type="EMBL" id="OGF87513.1"/>
    </source>
</evidence>
<sequence length="1008" mass="109467">MKLETYKKFQIPLVSIILLSMAFNFLAAPLALAADNPSAPIKAGDEKVLMQKAEGAFSLGSAFLWGLNTILTAVLLTVTKFVSLAGSFFDLTIRNAALSGFNNLVAIQEGWKISRDVANLFFILILLAIAIATILRIQSHNAKALLVKLITIALLINFSLTISYIVIDSANILGRQFWNVLTKNGSMPISQSLIAGARFQKIFDTSDIDQGSYVRSGALWGNIGGLLAGGIIAAGCATGIFCPGAIGLAAAILSGAAVGVSWAKLSNIGDVKSAIDYFYLVMSALIVSLPLIFVFVFGGILMIIRFAILAILLVLAPLAFLFYILPTTEKHWHTWWEKLIMHSFFFPAFMFLLYISVSIANAMARNAVGGNITQDFAFWVDIFTVVVLLISSLLIARTMGVYFAGSVLGWATASRKWLTGAVGAVAARYTTGVVGTAITPAAAKMQARFPILGTAPTAFAGWLRGLGGAEKRAEAMADFAKKLTPDRQARYYAGLNNQEKSSLLNKMTPAEQQEMMKFMSPADRASAETFLKRQVPPTAAAAYDAEGWKRMTLPQQQAQMAGYLTTGNLNATEQALRGMSDEERAALVDGFALTNPALAANAEALINSRFSPKDAQNFRIARIMQKPKSERVAAWSQPNFTDDDKEALLRKMKSDEDRAEFADSLGAPGALARDSAESVIRRRFTPKEQQDIKVAGVLRKSEDEQRKAHLDANDDGREALLRKLKDDDARARFIAGFRKAPSTAIAPSLTPAQQAAWNAGAADAAEGIIKTRFSAGEYRSYREAAVKNVSQKKADDLEVDVSLMSDEDLDILTKVGDENKVARVINILAASADADKHERAKKLGGNISKRNLQSKYGTFLTPRAYVENVEGVAYADYRANPAGYANYQRALVSHLTKVDAKAMRRNLSPEIIKQKEFVEDMLAGATIEDISLITGDARRAAAFKEGFEGIIGKKTTPQERADALATAMQARNNNMVAQELRNYVGSPYRDVIESILEGKPPPIPSKTP</sequence>
<evidence type="ECO:0000256" key="2">
    <source>
        <dbReference type="SAM" id="SignalP"/>
    </source>
</evidence>
<keyword evidence="1" id="KW-1133">Transmembrane helix</keyword>
<gene>
    <name evidence="3" type="ORF">A3B19_02950</name>
</gene>
<feature type="transmembrane region" description="Helical" evidence="1">
    <location>
        <begin position="344"/>
        <end position="364"/>
    </location>
</feature>
<feature type="transmembrane region" description="Helical" evidence="1">
    <location>
        <begin position="57"/>
        <end position="78"/>
    </location>
</feature>
<evidence type="ECO:0000256" key="1">
    <source>
        <dbReference type="SAM" id="Phobius"/>
    </source>
</evidence>
<keyword evidence="2" id="KW-0732">Signal</keyword>
<feature type="chain" id="PRO_5009522305" evidence="2">
    <location>
        <begin position="34"/>
        <end position="1008"/>
    </location>
</feature>
<dbReference type="Proteomes" id="UP000177346">
    <property type="component" value="Unassembled WGS sequence"/>
</dbReference>
<organism evidence="3 4">
    <name type="scientific">Candidatus Giovannonibacteria bacterium RIFCSPLOWO2_01_FULL_46_32</name>
    <dbReference type="NCBI Taxonomy" id="1798353"/>
    <lineage>
        <taxon>Bacteria</taxon>
        <taxon>Candidatus Giovannoniibacteriota</taxon>
    </lineage>
</organism>
<name>A0A1F5XHX0_9BACT</name>
<proteinExistence type="predicted"/>
<feature type="transmembrane region" description="Helical" evidence="1">
    <location>
        <begin position="376"/>
        <end position="396"/>
    </location>
</feature>
<protein>
    <submittedName>
        <fullName evidence="3">Uncharacterized protein</fullName>
    </submittedName>
</protein>